<comment type="caution">
    <text evidence="2">The sequence shown here is derived from an EMBL/GenBank/DDBJ whole genome shotgun (WGS) entry which is preliminary data.</text>
</comment>
<keyword evidence="1" id="KW-0472">Membrane</keyword>
<keyword evidence="3" id="KW-1185">Reference proteome</keyword>
<evidence type="ECO:0000313" key="2">
    <source>
        <dbReference type="EMBL" id="OQV18976.1"/>
    </source>
</evidence>
<gene>
    <name evidence="2" type="ORF">BV898_07031</name>
</gene>
<reference evidence="3" key="1">
    <citation type="submission" date="2017-01" db="EMBL/GenBank/DDBJ databases">
        <title>Comparative genomics of anhydrobiosis in the tardigrade Hypsibius dujardini.</title>
        <authorList>
            <person name="Yoshida Y."/>
            <person name="Koutsovoulos G."/>
            <person name="Laetsch D."/>
            <person name="Stevens L."/>
            <person name="Kumar S."/>
            <person name="Horikawa D."/>
            <person name="Ishino K."/>
            <person name="Komine S."/>
            <person name="Tomita M."/>
            <person name="Blaxter M."/>
            <person name="Arakawa K."/>
        </authorList>
    </citation>
    <scope>NUCLEOTIDE SEQUENCE [LARGE SCALE GENOMIC DNA]</scope>
    <source>
        <strain evidence="3">Z151</strain>
    </source>
</reference>
<name>A0A1W0WUV0_HYPEX</name>
<proteinExistence type="predicted"/>
<sequence length="126" mass="14443">MSLHSSDPDVRPQEIRHKLQEPIRFPVGLKQVTSNARLPRGANLTHWVLSIASGFAISYAIYYTIELKPYAKPYVPVALRTNPKTYQKDFLVDKDEPVLLVSTGGYDPYTPNNFSMERRLPRKQPE</sequence>
<protein>
    <submittedName>
        <fullName evidence="2">Uncharacterized protein</fullName>
    </submittedName>
</protein>
<feature type="transmembrane region" description="Helical" evidence="1">
    <location>
        <begin position="44"/>
        <end position="65"/>
    </location>
</feature>
<evidence type="ECO:0000256" key="1">
    <source>
        <dbReference type="SAM" id="Phobius"/>
    </source>
</evidence>
<keyword evidence="1" id="KW-0812">Transmembrane</keyword>
<organism evidence="2 3">
    <name type="scientific">Hypsibius exemplaris</name>
    <name type="common">Freshwater tardigrade</name>
    <dbReference type="NCBI Taxonomy" id="2072580"/>
    <lineage>
        <taxon>Eukaryota</taxon>
        <taxon>Metazoa</taxon>
        <taxon>Ecdysozoa</taxon>
        <taxon>Tardigrada</taxon>
        <taxon>Eutardigrada</taxon>
        <taxon>Parachela</taxon>
        <taxon>Hypsibioidea</taxon>
        <taxon>Hypsibiidae</taxon>
        <taxon>Hypsibius</taxon>
    </lineage>
</organism>
<dbReference type="Proteomes" id="UP000192578">
    <property type="component" value="Unassembled WGS sequence"/>
</dbReference>
<keyword evidence="1" id="KW-1133">Transmembrane helix</keyword>
<evidence type="ECO:0000313" key="3">
    <source>
        <dbReference type="Proteomes" id="UP000192578"/>
    </source>
</evidence>
<dbReference type="AlphaFoldDB" id="A0A1W0WUV0"/>
<accession>A0A1W0WUV0</accession>
<dbReference type="EMBL" id="MTYJ01000044">
    <property type="protein sequence ID" value="OQV18976.1"/>
    <property type="molecule type" value="Genomic_DNA"/>
</dbReference>